<dbReference type="EMBL" id="BKCJ011867372">
    <property type="protein sequence ID" value="GFD59622.1"/>
    <property type="molecule type" value="Genomic_DNA"/>
</dbReference>
<sequence length="69" mass="7844">RPAEIRMRALLPYTSRRTDIFEADMSPQKRACLTAPTLRFEIGESSVAGAARQPRPIESDLRRCRVEQA</sequence>
<evidence type="ECO:0000313" key="1">
    <source>
        <dbReference type="EMBL" id="GFD59622.1"/>
    </source>
</evidence>
<comment type="caution">
    <text evidence="1">The sequence shown here is derived from an EMBL/GenBank/DDBJ whole genome shotgun (WGS) entry which is preliminary data.</text>
</comment>
<proteinExistence type="predicted"/>
<gene>
    <name evidence="1" type="ORF">Tci_931591</name>
</gene>
<reference evidence="1" key="1">
    <citation type="journal article" date="2019" name="Sci. Rep.">
        <title>Draft genome of Tanacetum cinerariifolium, the natural source of mosquito coil.</title>
        <authorList>
            <person name="Yamashiro T."/>
            <person name="Shiraishi A."/>
            <person name="Satake H."/>
            <person name="Nakayama K."/>
        </authorList>
    </citation>
    <scope>NUCLEOTIDE SEQUENCE</scope>
</reference>
<dbReference type="AlphaFoldDB" id="A0A699XHU7"/>
<name>A0A699XHU7_TANCI</name>
<protein>
    <submittedName>
        <fullName evidence="1">Uncharacterized protein</fullName>
    </submittedName>
</protein>
<accession>A0A699XHU7</accession>
<feature type="non-terminal residue" evidence="1">
    <location>
        <position position="1"/>
    </location>
</feature>
<organism evidence="1">
    <name type="scientific">Tanacetum cinerariifolium</name>
    <name type="common">Dalmatian daisy</name>
    <name type="synonym">Chrysanthemum cinerariifolium</name>
    <dbReference type="NCBI Taxonomy" id="118510"/>
    <lineage>
        <taxon>Eukaryota</taxon>
        <taxon>Viridiplantae</taxon>
        <taxon>Streptophyta</taxon>
        <taxon>Embryophyta</taxon>
        <taxon>Tracheophyta</taxon>
        <taxon>Spermatophyta</taxon>
        <taxon>Magnoliopsida</taxon>
        <taxon>eudicotyledons</taxon>
        <taxon>Gunneridae</taxon>
        <taxon>Pentapetalae</taxon>
        <taxon>asterids</taxon>
        <taxon>campanulids</taxon>
        <taxon>Asterales</taxon>
        <taxon>Asteraceae</taxon>
        <taxon>Asteroideae</taxon>
        <taxon>Anthemideae</taxon>
        <taxon>Anthemidinae</taxon>
        <taxon>Tanacetum</taxon>
    </lineage>
</organism>